<dbReference type="SUPFAM" id="SSF46785">
    <property type="entry name" value="Winged helix' DNA-binding domain"/>
    <property type="match status" value="1"/>
</dbReference>
<accession>X1CQU7</accession>
<evidence type="ECO:0008006" key="2">
    <source>
        <dbReference type="Google" id="ProtNLM"/>
    </source>
</evidence>
<evidence type="ECO:0000313" key="1">
    <source>
        <dbReference type="EMBL" id="GAG86636.1"/>
    </source>
</evidence>
<dbReference type="InterPro" id="IPR036390">
    <property type="entry name" value="WH_DNA-bd_sf"/>
</dbReference>
<reference evidence="1" key="1">
    <citation type="journal article" date="2014" name="Front. Microbiol.">
        <title>High frequency of phylogenetically diverse reductive dehalogenase-homologous genes in deep subseafloor sedimentary metagenomes.</title>
        <authorList>
            <person name="Kawai M."/>
            <person name="Futagami T."/>
            <person name="Toyoda A."/>
            <person name="Takaki Y."/>
            <person name="Nishi S."/>
            <person name="Hori S."/>
            <person name="Arai W."/>
            <person name="Tsubouchi T."/>
            <person name="Morono Y."/>
            <person name="Uchiyama I."/>
            <person name="Ito T."/>
            <person name="Fujiyama A."/>
            <person name="Inagaki F."/>
            <person name="Takami H."/>
        </authorList>
    </citation>
    <scope>NUCLEOTIDE SEQUENCE</scope>
    <source>
        <strain evidence="1">Expedition CK06-06</strain>
    </source>
</reference>
<organism evidence="1">
    <name type="scientific">marine sediment metagenome</name>
    <dbReference type="NCBI Taxonomy" id="412755"/>
    <lineage>
        <taxon>unclassified sequences</taxon>
        <taxon>metagenomes</taxon>
        <taxon>ecological metagenomes</taxon>
    </lineage>
</organism>
<comment type="caution">
    <text evidence="1">The sequence shown here is derived from an EMBL/GenBank/DDBJ whole genome shotgun (WGS) entry which is preliminary data.</text>
</comment>
<protein>
    <recommendedName>
        <fullName evidence="2">ArnR1-like winged helix-turn-helix domain-containing protein</fullName>
    </recommendedName>
</protein>
<proteinExistence type="predicted"/>
<dbReference type="AlphaFoldDB" id="X1CQU7"/>
<sequence length="109" mass="13070">MKYLVTYSFEILLCLLEFYLEKGKDKITFNEIKKRIGGNRQKFYHRCKTLEKNGLILKNKSPIKSYKNRSVILYSITKKGINSVLNFIMKYQFIDNIIRFFIKLRSESL</sequence>
<dbReference type="InterPro" id="IPR036388">
    <property type="entry name" value="WH-like_DNA-bd_sf"/>
</dbReference>
<dbReference type="EMBL" id="BART01019475">
    <property type="protein sequence ID" value="GAG86636.1"/>
    <property type="molecule type" value="Genomic_DNA"/>
</dbReference>
<gene>
    <name evidence="1" type="ORF">S01H4_36435</name>
</gene>
<name>X1CQU7_9ZZZZ</name>
<dbReference type="Gene3D" id="1.10.10.10">
    <property type="entry name" value="Winged helix-like DNA-binding domain superfamily/Winged helix DNA-binding domain"/>
    <property type="match status" value="1"/>
</dbReference>